<dbReference type="PANTHER" id="PTHR22834:SF20">
    <property type="entry name" value="SH3 DOMAIN-CONTAINING PROTEIN"/>
    <property type="match status" value="1"/>
</dbReference>
<gene>
    <name evidence="3" type="ORF">LIPSTDRAFT_108719</name>
</gene>
<feature type="region of interest" description="Disordered" evidence="1">
    <location>
        <begin position="309"/>
        <end position="358"/>
    </location>
</feature>
<evidence type="ECO:0000256" key="1">
    <source>
        <dbReference type="SAM" id="MobiDB-lite"/>
    </source>
</evidence>
<dbReference type="Pfam" id="PF00621">
    <property type="entry name" value="RhoGEF"/>
    <property type="match status" value="1"/>
</dbReference>
<feature type="compositionally biased region" description="Low complexity" evidence="1">
    <location>
        <begin position="431"/>
        <end position="446"/>
    </location>
</feature>
<dbReference type="SUPFAM" id="SSF48065">
    <property type="entry name" value="DBL homology domain (DH-domain)"/>
    <property type="match status" value="1"/>
</dbReference>
<reference evidence="3 4" key="1">
    <citation type="journal article" date="2016" name="Proc. Natl. Acad. Sci. U.S.A.">
        <title>Comparative genomics of biotechnologically important yeasts.</title>
        <authorList>
            <person name="Riley R."/>
            <person name="Haridas S."/>
            <person name="Wolfe K.H."/>
            <person name="Lopes M.R."/>
            <person name="Hittinger C.T."/>
            <person name="Goeker M."/>
            <person name="Salamov A.A."/>
            <person name="Wisecaver J.H."/>
            <person name="Long T.M."/>
            <person name="Calvey C.H."/>
            <person name="Aerts A.L."/>
            <person name="Barry K.W."/>
            <person name="Choi C."/>
            <person name="Clum A."/>
            <person name="Coughlan A.Y."/>
            <person name="Deshpande S."/>
            <person name="Douglass A.P."/>
            <person name="Hanson S.J."/>
            <person name="Klenk H.-P."/>
            <person name="LaButti K.M."/>
            <person name="Lapidus A."/>
            <person name="Lindquist E.A."/>
            <person name="Lipzen A.M."/>
            <person name="Meier-Kolthoff J.P."/>
            <person name="Ohm R.A."/>
            <person name="Otillar R.P."/>
            <person name="Pangilinan J.L."/>
            <person name="Peng Y."/>
            <person name="Rokas A."/>
            <person name="Rosa C.A."/>
            <person name="Scheuner C."/>
            <person name="Sibirny A.A."/>
            <person name="Slot J.C."/>
            <person name="Stielow J.B."/>
            <person name="Sun H."/>
            <person name="Kurtzman C.P."/>
            <person name="Blackwell M."/>
            <person name="Grigoriev I.V."/>
            <person name="Jeffries T.W."/>
        </authorList>
    </citation>
    <scope>NUCLEOTIDE SEQUENCE [LARGE SCALE GENOMIC DNA]</scope>
    <source>
        <strain evidence="3 4">NRRL Y-11557</strain>
    </source>
</reference>
<dbReference type="SUPFAM" id="SSF103657">
    <property type="entry name" value="BAR/IMD domain-like"/>
    <property type="match status" value="1"/>
</dbReference>
<feature type="compositionally biased region" description="Polar residues" evidence="1">
    <location>
        <begin position="309"/>
        <end position="319"/>
    </location>
</feature>
<feature type="domain" description="DH" evidence="2">
    <location>
        <begin position="655"/>
        <end position="860"/>
    </location>
</feature>
<dbReference type="Gene3D" id="1.20.900.10">
    <property type="entry name" value="Dbl homology (DH) domain"/>
    <property type="match status" value="1"/>
</dbReference>
<dbReference type="PROSITE" id="PS50010">
    <property type="entry name" value="DH_2"/>
    <property type="match status" value="1"/>
</dbReference>
<feature type="region of interest" description="Disordered" evidence="1">
    <location>
        <begin position="423"/>
        <end position="452"/>
    </location>
</feature>
<sequence>MHRNDEALFILCAASDEENGTRRGTVAALTEPQAPSQSDSHLAHSNSTNTKQRLRLERFSSSSSSLRAAMASSLSSAQIRLRQPPPPGPAQSTDTGVALEHLRLPPIEPLPPLTIPTPFLPSSETEPPAIPPRVRQALSVVSIPDDATDRKMLVSPRQHSSGSLPRQRPLSVFDPLSTGISTGQSDNFTRMPAITPQRPRKSSAASVAHSLESSSSPSSSPLPSPSSVGEVPLTSSSPISDSSSTASGSSTGYYFYTGSGSKKHHHRRNLAILKNSISENYTPLEVLPPRASVRRSYFNVSMDSIQSIQRPLENVSSEESNGHVERRATSADSDTAKPTAENEREAQSNIQSQQQVRHVKSSSIKLQFSLRHDLESGMANVPIFPATAEPSTIASTRTFSRLGLPLSRMSRSSPDLRSQYLKLPDIPMRPATSGSAASTSSSSTSSVVKPPTLKSYKSLPRLKNFAKKAGMAAGNAASGPRRMSRSASPLHHFGMGPGLPSRDSTIALVPPLPEKFLQQSECDVGGVSAGSADHDTSASSDTCPSVHTPENPITPTSTMEPFPFPSPLSNDTVVIVDSAKESPSSPNATITPNDSQVFYTPRSTLLHSPQSTRPLSPATVQSAKRTISGTSDLSPSTTISIPSAMTDHELKRQWKRIRLIRELIDTEIAYLSDLRVIEQYYRASALRQSFITKGDVVEIFANFTGVLEFTHQFCISLRSAGASAMLHEKGQEDEVDCGGILDEQESSVGDTFLQAIPQLEKVYKVYCHSHEASIQRLHRLTTNNPTQMSRWLDACHQASLSRTKAWNLESLLIKPVQRLMKYPLLVKSLAECTPISHPDKDSLGKAAIDIQGVADRTNEEKRRKDFAAAPGPADTTELRKGVTKGLVRSTERLRQTVGISERHEVIDRSYDILVDRYRRRHMELRIVVESFNSTFQVSASTIGKLSTLACSFDEWAKLPVAKISASSSGSGRVPYPDIESQWRSFRRAIMDVHDHDLSLFRSAFVSHVISPLEHMLDLFDRPLKAMAKRDRKVPDYRRYLGLRERGVTPDKTVVALAESYLALNGSLVKEIPKFLNFVDEMVKAVLANWVHIQARWYFNYARRIREYCTKNFVDVPNQKSMSTEDLETSFLLQFSSLDGVLNSLGICNGDLRQFLEGLDTDTDMSRVNSTPTLGSVSSPNLMPGAFGSKSGNTTPKLKSSEFANYTPPLPSQSRVRSVSSTSNGGHPPLTPSSTPLLYHGASGSTMRSDNASKKRSALTSPSTASLISATQKSRHGRSQH</sequence>
<feature type="compositionally biased region" description="Polar residues" evidence="1">
    <location>
        <begin position="1189"/>
        <end position="1203"/>
    </location>
</feature>
<dbReference type="InterPro" id="IPR051492">
    <property type="entry name" value="Dynamin-Rho_GEF"/>
</dbReference>
<keyword evidence="4" id="KW-1185">Reference proteome</keyword>
<feature type="region of interest" description="Disordered" evidence="1">
    <location>
        <begin position="14"/>
        <end position="94"/>
    </location>
</feature>
<feature type="region of interest" description="Disordered" evidence="1">
    <location>
        <begin position="1165"/>
        <end position="1280"/>
    </location>
</feature>
<dbReference type="SMART" id="SM00325">
    <property type="entry name" value="RhoGEF"/>
    <property type="match status" value="1"/>
</dbReference>
<feature type="compositionally biased region" description="Basic and acidic residues" evidence="1">
    <location>
        <begin position="856"/>
        <end position="866"/>
    </location>
</feature>
<feature type="region of interest" description="Disordered" evidence="1">
    <location>
        <begin position="143"/>
        <end position="249"/>
    </location>
</feature>
<dbReference type="InterPro" id="IPR027267">
    <property type="entry name" value="AH/BAR_dom_sf"/>
</dbReference>
<dbReference type="PANTHER" id="PTHR22834">
    <property type="entry name" value="NUCLEAR FUSION PROTEIN FUS2"/>
    <property type="match status" value="1"/>
</dbReference>
<dbReference type="Gene3D" id="1.20.1270.60">
    <property type="entry name" value="Arfaptin homology (AH) domain/BAR domain"/>
    <property type="match status" value="1"/>
</dbReference>
<dbReference type="GO" id="GO:0005737">
    <property type="term" value="C:cytoplasm"/>
    <property type="evidence" value="ECO:0007669"/>
    <property type="project" value="TreeGrafter"/>
</dbReference>
<dbReference type="EMBL" id="KV454289">
    <property type="protein sequence ID" value="ODQ76468.1"/>
    <property type="molecule type" value="Genomic_DNA"/>
</dbReference>
<feature type="compositionally biased region" description="Low complexity" evidence="1">
    <location>
        <begin position="202"/>
        <end position="249"/>
    </location>
</feature>
<feature type="compositionally biased region" description="Polar residues" evidence="1">
    <location>
        <begin position="347"/>
        <end position="358"/>
    </location>
</feature>
<dbReference type="OrthoDB" id="10256089at2759"/>
<feature type="compositionally biased region" description="Polar residues" evidence="1">
    <location>
        <begin position="178"/>
        <end position="188"/>
    </location>
</feature>
<feature type="region of interest" description="Disordered" evidence="1">
    <location>
        <begin position="470"/>
        <end position="506"/>
    </location>
</feature>
<proteinExistence type="predicted"/>
<dbReference type="InterPro" id="IPR000219">
    <property type="entry name" value="DH_dom"/>
</dbReference>
<feature type="compositionally biased region" description="Polar residues" evidence="1">
    <location>
        <begin position="1257"/>
        <end position="1271"/>
    </location>
</feature>
<dbReference type="AlphaFoldDB" id="A0A1E3QFU0"/>
<organism evidence="3 4">
    <name type="scientific">Lipomyces starkeyi NRRL Y-11557</name>
    <dbReference type="NCBI Taxonomy" id="675824"/>
    <lineage>
        <taxon>Eukaryota</taxon>
        <taxon>Fungi</taxon>
        <taxon>Dikarya</taxon>
        <taxon>Ascomycota</taxon>
        <taxon>Saccharomycotina</taxon>
        <taxon>Lipomycetes</taxon>
        <taxon>Lipomycetales</taxon>
        <taxon>Lipomycetaceae</taxon>
        <taxon>Lipomyces</taxon>
    </lineage>
</organism>
<feature type="compositionally biased region" description="Basic and acidic residues" evidence="1">
    <location>
        <begin position="320"/>
        <end position="329"/>
    </location>
</feature>
<dbReference type="GO" id="GO:0032955">
    <property type="term" value="P:regulation of division septum assembly"/>
    <property type="evidence" value="ECO:0007669"/>
    <property type="project" value="TreeGrafter"/>
</dbReference>
<feature type="compositionally biased region" description="Low complexity" evidence="1">
    <location>
        <begin position="59"/>
        <end position="77"/>
    </location>
</feature>
<evidence type="ECO:0000313" key="3">
    <source>
        <dbReference type="EMBL" id="ODQ76468.1"/>
    </source>
</evidence>
<dbReference type="InterPro" id="IPR035899">
    <property type="entry name" value="DBL_dom_sf"/>
</dbReference>
<name>A0A1E3QFU0_LIPST</name>
<dbReference type="GO" id="GO:0031991">
    <property type="term" value="P:regulation of actomyosin contractile ring contraction"/>
    <property type="evidence" value="ECO:0007669"/>
    <property type="project" value="TreeGrafter"/>
</dbReference>
<dbReference type="Proteomes" id="UP000094385">
    <property type="component" value="Unassembled WGS sequence"/>
</dbReference>
<feature type="region of interest" description="Disordered" evidence="1">
    <location>
        <begin position="524"/>
        <end position="565"/>
    </location>
</feature>
<dbReference type="GO" id="GO:0005085">
    <property type="term" value="F:guanyl-nucleotide exchange factor activity"/>
    <property type="evidence" value="ECO:0007669"/>
    <property type="project" value="InterPro"/>
</dbReference>
<feature type="compositionally biased region" description="Polar residues" evidence="1">
    <location>
        <begin position="1165"/>
        <end position="1180"/>
    </location>
</feature>
<feature type="compositionally biased region" description="Polar residues" evidence="1">
    <location>
        <begin position="33"/>
        <end position="51"/>
    </location>
</feature>
<dbReference type="STRING" id="675824.A0A1E3QFU0"/>
<protein>
    <recommendedName>
        <fullName evidence="2">DH domain-containing protein</fullName>
    </recommendedName>
</protein>
<evidence type="ECO:0000259" key="2">
    <source>
        <dbReference type="PROSITE" id="PS50010"/>
    </source>
</evidence>
<accession>A0A1E3QFU0</accession>
<feature type="region of interest" description="Disordered" evidence="1">
    <location>
        <begin position="854"/>
        <end position="874"/>
    </location>
</feature>
<feature type="compositionally biased region" description="Low complexity" evidence="1">
    <location>
        <begin position="1211"/>
        <end position="1222"/>
    </location>
</feature>
<evidence type="ECO:0000313" key="4">
    <source>
        <dbReference type="Proteomes" id="UP000094385"/>
    </source>
</evidence>
<dbReference type="CDD" id="cd00160">
    <property type="entry name" value="RhoGEF"/>
    <property type="match status" value="1"/>
</dbReference>